<reference evidence="2 3" key="1">
    <citation type="submission" date="2018-03" db="EMBL/GenBank/DDBJ databases">
        <title>Finding Nemo's genes: A chromosome-scale reference assembly of the genome of the orange clownfish Amphiprion percula.</title>
        <authorList>
            <person name="Lehmann R."/>
        </authorList>
    </citation>
    <scope>NUCLEOTIDE SEQUENCE</scope>
</reference>
<evidence type="ECO:0000313" key="3">
    <source>
        <dbReference type="Proteomes" id="UP000265080"/>
    </source>
</evidence>
<dbReference type="InterPro" id="IPR029071">
    <property type="entry name" value="Ubiquitin-like_domsf"/>
</dbReference>
<sequence length="86" mass="10007">MGKIQLKVNGPRGEEKIIDLCDDEEQMKRITVLHLKKKIEHELRIIHDIRMVFRTQTLEESSLLSSYGIKHMSTIQTLLMLPGGHR</sequence>
<dbReference type="STRING" id="161767.ENSAPEP00000007927"/>
<name>A0A3P8S744_AMPPE</name>
<organism evidence="2 3">
    <name type="scientific">Amphiprion percula</name>
    <name type="common">Orange clownfish</name>
    <name type="synonym">Lutjanus percula</name>
    <dbReference type="NCBI Taxonomy" id="161767"/>
    <lineage>
        <taxon>Eukaryota</taxon>
        <taxon>Metazoa</taxon>
        <taxon>Chordata</taxon>
        <taxon>Craniata</taxon>
        <taxon>Vertebrata</taxon>
        <taxon>Euteleostomi</taxon>
        <taxon>Actinopterygii</taxon>
        <taxon>Neopterygii</taxon>
        <taxon>Teleostei</taxon>
        <taxon>Neoteleostei</taxon>
        <taxon>Acanthomorphata</taxon>
        <taxon>Ovalentaria</taxon>
        <taxon>Pomacentridae</taxon>
        <taxon>Amphiprion</taxon>
    </lineage>
</organism>
<dbReference type="GeneTree" id="ENSGT00940000177580"/>
<reference evidence="2" key="2">
    <citation type="submission" date="2025-08" db="UniProtKB">
        <authorList>
            <consortium name="Ensembl"/>
        </authorList>
    </citation>
    <scope>IDENTIFICATION</scope>
</reference>
<dbReference type="Ensembl" id="ENSAPET00000008159.1">
    <property type="protein sequence ID" value="ENSAPEP00000007927.1"/>
    <property type="gene ID" value="ENSAPEG00000005729.1"/>
</dbReference>
<evidence type="ECO:0000259" key="1">
    <source>
        <dbReference type="PROSITE" id="PS50053"/>
    </source>
</evidence>
<dbReference type="OMA" id="HMSTIHT"/>
<dbReference type="PROSITE" id="PS50053">
    <property type="entry name" value="UBIQUITIN_2"/>
    <property type="match status" value="1"/>
</dbReference>
<dbReference type="Gene3D" id="3.10.20.90">
    <property type="entry name" value="Phosphatidylinositol 3-kinase Catalytic Subunit, Chain A, domain 1"/>
    <property type="match status" value="1"/>
</dbReference>
<dbReference type="AlphaFoldDB" id="A0A3P8S744"/>
<keyword evidence="3" id="KW-1185">Reference proteome</keyword>
<dbReference type="InterPro" id="IPR000626">
    <property type="entry name" value="Ubiquitin-like_dom"/>
</dbReference>
<accession>A0A3P8S744</accession>
<dbReference type="SUPFAM" id="SSF54236">
    <property type="entry name" value="Ubiquitin-like"/>
    <property type="match status" value="1"/>
</dbReference>
<dbReference type="CDD" id="cd17039">
    <property type="entry name" value="Ubl_ubiquitin_like"/>
    <property type="match status" value="1"/>
</dbReference>
<reference evidence="2" key="3">
    <citation type="submission" date="2025-09" db="UniProtKB">
        <authorList>
            <consortium name="Ensembl"/>
        </authorList>
    </citation>
    <scope>IDENTIFICATION</scope>
</reference>
<feature type="domain" description="Ubiquitin-like" evidence="1">
    <location>
        <begin position="31"/>
        <end position="84"/>
    </location>
</feature>
<protein>
    <recommendedName>
        <fullName evidence="1">Ubiquitin-like domain-containing protein</fullName>
    </recommendedName>
</protein>
<evidence type="ECO:0000313" key="2">
    <source>
        <dbReference type="Ensembl" id="ENSAPEP00000007927.1"/>
    </source>
</evidence>
<dbReference type="Proteomes" id="UP000265080">
    <property type="component" value="Chromosome 23"/>
</dbReference>
<proteinExistence type="predicted"/>